<dbReference type="PANTHER" id="PTHR37028:SF4">
    <property type="entry name" value="ALMS MOTIF DOMAIN-CONTAINING PROTEIN"/>
    <property type="match status" value="1"/>
</dbReference>
<proteinExistence type="predicted"/>
<reference evidence="3 4" key="1">
    <citation type="journal article" date="2022" name="bioRxiv">
        <title>Genomics of Preaxostyla Flagellates Illuminates Evolutionary Transitions and the Path Towards Mitochondrial Loss.</title>
        <authorList>
            <person name="Novak L.V.F."/>
            <person name="Treitli S.C."/>
            <person name="Pyrih J."/>
            <person name="Halakuc P."/>
            <person name="Pipaliya S.V."/>
            <person name="Vacek V."/>
            <person name="Brzon O."/>
            <person name="Soukal P."/>
            <person name="Eme L."/>
            <person name="Dacks J.B."/>
            <person name="Karnkowska A."/>
            <person name="Elias M."/>
            <person name="Hampl V."/>
        </authorList>
    </citation>
    <scope>NUCLEOTIDE SEQUENCE [LARGE SCALE GENOMIC DNA]</scope>
    <source>
        <strain evidence="3">NAU3</strain>
        <tissue evidence="3">Gut</tissue>
    </source>
</reference>
<feature type="coiled-coil region" evidence="1">
    <location>
        <begin position="149"/>
        <end position="236"/>
    </location>
</feature>
<dbReference type="PANTHER" id="PTHR37028">
    <property type="entry name" value="UNNAMED PRODUCT-RELATED"/>
    <property type="match status" value="1"/>
</dbReference>
<gene>
    <name evidence="3" type="ORF">BLNAU_4065</name>
</gene>
<feature type="compositionally biased region" description="Basic and acidic residues" evidence="2">
    <location>
        <begin position="962"/>
        <end position="1004"/>
    </location>
</feature>
<protein>
    <recommendedName>
        <fullName evidence="5">Trichohyalin-like</fullName>
    </recommendedName>
</protein>
<comment type="caution">
    <text evidence="3">The sequence shown here is derived from an EMBL/GenBank/DDBJ whole genome shotgun (WGS) entry which is preliminary data.</text>
</comment>
<dbReference type="Proteomes" id="UP001281761">
    <property type="component" value="Unassembled WGS sequence"/>
</dbReference>
<evidence type="ECO:0008006" key="5">
    <source>
        <dbReference type="Google" id="ProtNLM"/>
    </source>
</evidence>
<feature type="region of interest" description="Disordered" evidence="2">
    <location>
        <begin position="815"/>
        <end position="861"/>
    </location>
</feature>
<feature type="compositionally biased region" description="Basic and acidic residues" evidence="2">
    <location>
        <begin position="1011"/>
        <end position="1036"/>
    </location>
</feature>
<feature type="compositionally biased region" description="Polar residues" evidence="2">
    <location>
        <begin position="1058"/>
        <end position="1073"/>
    </location>
</feature>
<dbReference type="EMBL" id="JARBJD010000019">
    <property type="protein sequence ID" value="KAK2960978.1"/>
    <property type="molecule type" value="Genomic_DNA"/>
</dbReference>
<feature type="compositionally biased region" description="Basic and acidic residues" evidence="2">
    <location>
        <begin position="366"/>
        <end position="381"/>
    </location>
</feature>
<feature type="region of interest" description="Disordered" evidence="2">
    <location>
        <begin position="626"/>
        <end position="684"/>
    </location>
</feature>
<feature type="region of interest" description="Disordered" evidence="2">
    <location>
        <begin position="1"/>
        <end position="27"/>
    </location>
</feature>
<organism evidence="3 4">
    <name type="scientific">Blattamonas nauphoetae</name>
    <dbReference type="NCBI Taxonomy" id="2049346"/>
    <lineage>
        <taxon>Eukaryota</taxon>
        <taxon>Metamonada</taxon>
        <taxon>Preaxostyla</taxon>
        <taxon>Oxymonadida</taxon>
        <taxon>Blattamonas</taxon>
    </lineage>
</organism>
<feature type="compositionally biased region" description="Basic and acidic residues" evidence="2">
    <location>
        <begin position="626"/>
        <end position="639"/>
    </location>
</feature>
<feature type="compositionally biased region" description="Basic and acidic residues" evidence="2">
    <location>
        <begin position="834"/>
        <end position="861"/>
    </location>
</feature>
<keyword evidence="1" id="KW-0175">Coiled coil</keyword>
<feature type="region of interest" description="Disordered" evidence="2">
    <location>
        <begin position="552"/>
        <end position="574"/>
    </location>
</feature>
<feature type="region of interest" description="Disordered" evidence="2">
    <location>
        <begin position="438"/>
        <end position="488"/>
    </location>
</feature>
<evidence type="ECO:0000313" key="4">
    <source>
        <dbReference type="Proteomes" id="UP001281761"/>
    </source>
</evidence>
<accession>A0ABQ9YB26</accession>
<feature type="compositionally biased region" description="Acidic residues" evidence="2">
    <location>
        <begin position="951"/>
        <end position="961"/>
    </location>
</feature>
<evidence type="ECO:0000313" key="3">
    <source>
        <dbReference type="EMBL" id="KAK2960978.1"/>
    </source>
</evidence>
<feature type="compositionally biased region" description="Basic and acidic residues" evidence="2">
    <location>
        <begin position="815"/>
        <end position="824"/>
    </location>
</feature>
<sequence length="1073" mass="127435">MGIKQSGVNGSSQHKRESDERESNWAKRTMEYAVFRQSLRQMLTEYNTMKTRLEEVEQKVKKNEEESKVDVFEGEGISRDEHEKLREELHLKSFMLESTQRTLGKETEALKKTVSMLQSTVLEKNRRIGDLETELGNSTSNETRLRQTVSAMEEQARAVLDEISHLRRRAEDVEKKVDNHEGEVRGVVEKEVWLRRRLSEEEERRHELEKDAEAKKEELKRVLAELNRERAEKESVLVTLRGLEHSHTVLKERVERDERREREREEQRDERWMRLEDSILRLQHVKPVFSDPVSIERCGMLSEDASAILLHRVETYPQLCSLSMALVGSSRYRNQREFTSYSRQSYLQREEDEFQKQHTFTPTINDRSRQLSKSRQERNPKPYDSLNYIREQQEANRLKREEEERQELSMCTFTPNVNPSTITSTTPFHRRLYEDALQREQRRKENEQRKAEQAEVDENPDCTFHPDINPTPPSFFGGTENKDDSSSIPLPLRAEQLQREKMEKINQLRIKHELPKSHFQPKINPYSKKLVETAPRLKEDFQEDNVILRMEKETEKSRRAKEQLSHEITVESDDQLTHKPEINNISRKLTATSGLFKGSNSDFLKRQETYNEMKLQRKAILTSQIEAEKESENSDELRTRKISKQQTQSTIQRLAEDDVRRRMEEKERREREEEQKRRSATPKITRHTRETMKDRTLKDLIEDTQHRQAMDKAQAKMDKEFASQHTFTPNTKRPRTASEAQWTERIEHLLADEKRRQEFVEREKRRREYEELKDCTFTPKVLKYDTNKERTRTVAVKGLWRHLELQDLARQMEATKKEMERDGQMRTTTPKRKTREEREQEAEEQRVRAEKREKERARRMREGAGVLSEVVKMGGSGMGKMRQLQANREMEEKESDSDSLESLLGLTPRRRRGGKAERTPRTGRTRRGGLGSTGLVIEMVLEGKGARVEGVDDDVNEEWGDGEWRRRVEEKRRKIEEDQKLNDKLRQEEEEEAKREEMERRAAEQAEEEEQLRRLQLEDERRQNREKEEKRKDSERRMHRAQSARRGSPTYAARGKTPRNTKQTTPATSQRRK</sequence>
<feature type="compositionally biased region" description="Polar residues" evidence="2">
    <location>
        <begin position="1"/>
        <end position="12"/>
    </location>
</feature>
<feature type="compositionally biased region" description="Basic and acidic residues" evidence="2">
    <location>
        <begin position="438"/>
        <end position="453"/>
    </location>
</feature>
<name>A0ABQ9YB26_9EUKA</name>
<evidence type="ECO:0000256" key="1">
    <source>
        <dbReference type="SAM" id="Coils"/>
    </source>
</evidence>
<feature type="region of interest" description="Disordered" evidence="2">
    <location>
        <begin position="880"/>
        <end position="1073"/>
    </location>
</feature>
<evidence type="ECO:0000256" key="2">
    <source>
        <dbReference type="SAM" id="MobiDB-lite"/>
    </source>
</evidence>
<feature type="compositionally biased region" description="Basic and acidic residues" evidence="2">
    <location>
        <begin position="14"/>
        <end position="27"/>
    </location>
</feature>
<feature type="coiled-coil region" evidence="1">
    <location>
        <begin position="39"/>
        <end position="66"/>
    </location>
</feature>
<feature type="region of interest" description="Disordered" evidence="2">
    <location>
        <begin position="350"/>
        <end position="386"/>
    </location>
</feature>
<dbReference type="Gene3D" id="1.10.287.1490">
    <property type="match status" value="1"/>
</dbReference>
<keyword evidence="4" id="KW-1185">Reference proteome</keyword>
<feature type="compositionally biased region" description="Basic and acidic residues" evidence="2">
    <location>
        <begin position="654"/>
        <end position="677"/>
    </location>
</feature>